<dbReference type="EMBL" id="JELW01000103">
    <property type="protein sequence ID" value="EXU95100.1"/>
    <property type="molecule type" value="Genomic_DNA"/>
</dbReference>
<evidence type="ECO:0000313" key="2">
    <source>
        <dbReference type="Proteomes" id="UP000030151"/>
    </source>
</evidence>
<dbReference type="Proteomes" id="UP000030151">
    <property type="component" value="Unassembled WGS sequence"/>
</dbReference>
<comment type="caution">
    <text evidence="1">The sequence shown here is derived from an EMBL/GenBank/DDBJ whole genome shotgun (WGS) entry which is preliminary data.</text>
</comment>
<accession>A0A014MVA4</accession>
<evidence type="ECO:0000313" key="1">
    <source>
        <dbReference type="EMBL" id="EXU95100.1"/>
    </source>
</evidence>
<gene>
    <name evidence="1" type="ORF">X797_011816</name>
</gene>
<proteinExistence type="predicted"/>
<reference evidence="1 2" key="1">
    <citation type="submission" date="2014-02" db="EMBL/GenBank/DDBJ databases">
        <title>The genome sequence of the entomopathogenic fungus Metarhizium robertsii ARSEF 2575.</title>
        <authorList>
            <person name="Giuliano Garisto Donzelli B."/>
            <person name="Roe B.A."/>
            <person name="Macmil S.L."/>
            <person name="Krasnoff S.B."/>
            <person name="Gibson D.M."/>
        </authorList>
    </citation>
    <scope>NUCLEOTIDE SEQUENCE [LARGE SCALE GENOMIC DNA]</scope>
    <source>
        <strain evidence="1 2">ARSEF 2575</strain>
    </source>
</reference>
<dbReference type="AlphaFoldDB" id="A0A014MVA4"/>
<dbReference type="HOGENOM" id="CLU_052847_0_0_1"/>
<sequence>MGPGRGPGPKARVQAEPYRAQPVTVTPELSSIKIEKKERVYILTLWHYDSGLYLLTTPPQKDPESTWYRGLEIGGAAAIQAAWRLTRVSASGHSTFMMIGRVLNVVTGNYGNYLGRAVFCHIRSTKRVPPRRWKPELDRWVGDKWAEVMICGSELLGEDVQRIPFFVYQLFIIFPSSVQWVKLHSKLVEILLGNELELSFSFAEVEIWDSYPDKSAPTHLSTFYGSCFEKIKNDGCIFGDAEAVSAECSRIEHGSKTLGFHGYTDYILFDDNDNDSDTGNKYTSTNSYLSDVAIFGDNDPSTWLHNDAPSNLFGQGAFYRASSMSPRNRIKGYSCNTDNVSRMATMEEQDSAYSSNSHPPPAHFDTKHDDMADEYIQPLRNENRVFVQMPLIKRMDIADGEHLEMRDDSTHCGCGHMACESNHQPHS</sequence>
<protein>
    <submittedName>
        <fullName evidence="1">Uncharacterized protein</fullName>
    </submittedName>
</protein>
<name>A0A014MVA4_9HYPO</name>
<dbReference type="OrthoDB" id="10293930at2759"/>
<organism evidence="1 2">
    <name type="scientific">Metarhizium robertsii</name>
    <dbReference type="NCBI Taxonomy" id="568076"/>
    <lineage>
        <taxon>Eukaryota</taxon>
        <taxon>Fungi</taxon>
        <taxon>Dikarya</taxon>
        <taxon>Ascomycota</taxon>
        <taxon>Pezizomycotina</taxon>
        <taxon>Sordariomycetes</taxon>
        <taxon>Hypocreomycetidae</taxon>
        <taxon>Hypocreales</taxon>
        <taxon>Clavicipitaceae</taxon>
        <taxon>Metarhizium</taxon>
    </lineage>
</organism>